<keyword evidence="2" id="KW-1185">Reference proteome</keyword>
<dbReference type="Gene3D" id="2.130.10.10">
    <property type="entry name" value="YVTN repeat-like/Quinoprotein amine dehydrogenase"/>
    <property type="match status" value="1"/>
</dbReference>
<proteinExistence type="predicted"/>
<comment type="caution">
    <text evidence="1">The sequence shown here is derived from an EMBL/GenBank/DDBJ whole genome shotgun (WGS) entry which is preliminary data.</text>
</comment>
<evidence type="ECO:0000313" key="1">
    <source>
        <dbReference type="EMBL" id="KAK9793446.1"/>
    </source>
</evidence>
<sequence>MQPLIPERLDAELIDEESHFFKRLGEVRLSEDSALQAEAPLCTSASIRGTVLACTSTGVRSIQTAKLIAVLQKGKDGGSITATDMDSLAGASLISRHLSAVCVDDAQLFVALVYGSAVRVFGLHDLLTGKDEHCATWVAPGDQLIEQFIWGPSSAAEATGYVLTDAGHLLVGTLTSELQPWQPTDTGSGKACVAISPAGRLLALARGQQLTIHALERSDTVCIQIQSQELQSREEGTELHVTSLHWLAPSAVLITCAMSLDGAEQDQVPMMALQWSSWTPGQGSMQGLKLVEFFPLNVNPEAPFPCGSSSCLHVASIPAWGVHVVAHAKANDDHIRLIGLSPKGGAVHSLEVTGEFTAIRIPTGPDDADNFITGLALDLTSTQPRTICSFPGSSRSR</sequence>
<gene>
    <name evidence="1" type="ORF">WJX73_006214</name>
</gene>
<dbReference type="AlphaFoldDB" id="A0AAW1NQ64"/>
<dbReference type="GO" id="GO:0017056">
    <property type="term" value="F:structural constituent of nuclear pore"/>
    <property type="evidence" value="ECO:0007669"/>
    <property type="project" value="InterPro"/>
</dbReference>
<name>A0AAW1NQ64_9CHLO</name>
<dbReference type="PANTHER" id="PTHR34418:SF3">
    <property type="entry name" value="NUCLEAR PORE COMPLEX PROTEIN NUP214"/>
    <property type="match status" value="1"/>
</dbReference>
<dbReference type="GO" id="GO:0006405">
    <property type="term" value="P:RNA export from nucleus"/>
    <property type="evidence" value="ECO:0007669"/>
    <property type="project" value="InterPro"/>
</dbReference>
<dbReference type="InterPro" id="IPR015943">
    <property type="entry name" value="WD40/YVTN_repeat-like_dom_sf"/>
</dbReference>
<evidence type="ECO:0000313" key="2">
    <source>
        <dbReference type="Proteomes" id="UP001465755"/>
    </source>
</evidence>
<dbReference type="Proteomes" id="UP001465755">
    <property type="component" value="Unassembled WGS sequence"/>
</dbReference>
<accession>A0AAW1NQ64</accession>
<reference evidence="1 2" key="1">
    <citation type="journal article" date="2024" name="Nat. Commun.">
        <title>Phylogenomics reveals the evolutionary origins of lichenization in chlorophyte algae.</title>
        <authorList>
            <person name="Puginier C."/>
            <person name="Libourel C."/>
            <person name="Otte J."/>
            <person name="Skaloud P."/>
            <person name="Haon M."/>
            <person name="Grisel S."/>
            <person name="Petersen M."/>
            <person name="Berrin J.G."/>
            <person name="Delaux P.M."/>
            <person name="Dal Grande F."/>
            <person name="Keller J."/>
        </authorList>
    </citation>
    <scope>NUCLEOTIDE SEQUENCE [LARGE SCALE GENOMIC DNA]</scope>
    <source>
        <strain evidence="1 2">SAG 2036</strain>
    </source>
</reference>
<dbReference type="EMBL" id="JALJOQ010000151">
    <property type="protein sequence ID" value="KAK9793446.1"/>
    <property type="molecule type" value="Genomic_DNA"/>
</dbReference>
<dbReference type="InterPro" id="IPR044694">
    <property type="entry name" value="NUP214"/>
</dbReference>
<dbReference type="PANTHER" id="PTHR34418">
    <property type="entry name" value="NUCLEAR PORE COMPLEX PROTEIN NUP214 ISOFORM X1"/>
    <property type="match status" value="1"/>
</dbReference>
<dbReference type="SUPFAM" id="SSF69322">
    <property type="entry name" value="Tricorn protease domain 2"/>
    <property type="match status" value="1"/>
</dbReference>
<protein>
    <submittedName>
        <fullName evidence="1">Uncharacterized protein</fullName>
    </submittedName>
</protein>
<organism evidence="1 2">
    <name type="scientific">Symbiochloris irregularis</name>
    <dbReference type="NCBI Taxonomy" id="706552"/>
    <lineage>
        <taxon>Eukaryota</taxon>
        <taxon>Viridiplantae</taxon>
        <taxon>Chlorophyta</taxon>
        <taxon>core chlorophytes</taxon>
        <taxon>Trebouxiophyceae</taxon>
        <taxon>Trebouxiales</taxon>
        <taxon>Trebouxiaceae</taxon>
        <taxon>Symbiochloris</taxon>
    </lineage>
</organism>